<organism evidence="2 3">
    <name type="scientific">Granulicella rosea</name>
    <dbReference type="NCBI Taxonomy" id="474952"/>
    <lineage>
        <taxon>Bacteria</taxon>
        <taxon>Pseudomonadati</taxon>
        <taxon>Acidobacteriota</taxon>
        <taxon>Terriglobia</taxon>
        <taxon>Terriglobales</taxon>
        <taxon>Acidobacteriaceae</taxon>
        <taxon>Granulicella</taxon>
    </lineage>
</organism>
<dbReference type="RefSeq" id="WP_089407126.1">
    <property type="nucleotide sequence ID" value="NZ_FZOU01000001.1"/>
</dbReference>
<dbReference type="OrthoDB" id="7052039at2"/>
<dbReference type="Pfam" id="PF00656">
    <property type="entry name" value="Peptidase_C14"/>
    <property type="match status" value="1"/>
</dbReference>
<dbReference type="EMBL" id="FZOU01000001">
    <property type="protein sequence ID" value="SNS41014.1"/>
    <property type="molecule type" value="Genomic_DNA"/>
</dbReference>
<protein>
    <submittedName>
        <fullName evidence="2">Caspase domain-containing protein</fullName>
    </submittedName>
</protein>
<dbReference type="SUPFAM" id="SSF52129">
    <property type="entry name" value="Caspase-like"/>
    <property type="match status" value="1"/>
</dbReference>
<feature type="domain" description="Peptidase C14 caspase" evidence="1">
    <location>
        <begin position="108"/>
        <end position="258"/>
    </location>
</feature>
<reference evidence="2 3" key="1">
    <citation type="submission" date="2017-06" db="EMBL/GenBank/DDBJ databases">
        <authorList>
            <person name="Kim H.J."/>
            <person name="Triplett B.A."/>
        </authorList>
    </citation>
    <scope>NUCLEOTIDE SEQUENCE [LARGE SCALE GENOMIC DNA]</scope>
    <source>
        <strain evidence="2 3">DSM 18704</strain>
    </source>
</reference>
<dbReference type="GO" id="GO:0004197">
    <property type="term" value="F:cysteine-type endopeptidase activity"/>
    <property type="evidence" value="ECO:0007669"/>
    <property type="project" value="InterPro"/>
</dbReference>
<dbReference type="InterPro" id="IPR011600">
    <property type="entry name" value="Pept_C14_caspase"/>
</dbReference>
<evidence type="ECO:0000313" key="2">
    <source>
        <dbReference type="EMBL" id="SNS41014.1"/>
    </source>
</evidence>
<keyword evidence="3" id="KW-1185">Reference proteome</keyword>
<evidence type="ECO:0000259" key="1">
    <source>
        <dbReference type="Pfam" id="PF00656"/>
    </source>
</evidence>
<sequence length="398" mass="44134">MPFENDPALIYLNSERQPGDAGTHVFIVGVGKYRYGQGQDAMAMHGQALSQLTSPPHSARAMADWFLQHFRRHDKPLTSLAMVLSEENPQGYTLPGRPELGAQAIPAATLENVEAAADRWAMRLESNPANMAVFYFCGHGIANGMNAAALLEDFGRPQRPLTPAIDLMASIAVMKNSTAREQAFFIDACRSDADDLYTNQSAIGQKLVEIVMNPAMGRRPVKQFSLFPSIRGHLAYARPNQPSVFCRSLLDAFNFAAADDRSLPGWKTRMATILDATTKLMELRVPADARDVSTPNAMNAVSFDFNEIDPPVMVHSFVSLSDHAYWQDVTVECAPDKYSAATHFRTGHETLPECYCCFPLPEGQWNIRATGLAPERRVEERDWSLRAPVVYIELEVTP</sequence>
<dbReference type="Gene3D" id="3.40.50.1460">
    <property type="match status" value="1"/>
</dbReference>
<accession>A0A239EAS8</accession>
<evidence type="ECO:0000313" key="3">
    <source>
        <dbReference type="Proteomes" id="UP000198356"/>
    </source>
</evidence>
<gene>
    <name evidence="2" type="ORF">SAMN05421770_101856</name>
</gene>
<dbReference type="GO" id="GO:0006508">
    <property type="term" value="P:proteolysis"/>
    <property type="evidence" value="ECO:0007669"/>
    <property type="project" value="InterPro"/>
</dbReference>
<dbReference type="InterPro" id="IPR029030">
    <property type="entry name" value="Caspase-like_dom_sf"/>
</dbReference>
<dbReference type="Proteomes" id="UP000198356">
    <property type="component" value="Unassembled WGS sequence"/>
</dbReference>
<proteinExistence type="predicted"/>
<dbReference type="AlphaFoldDB" id="A0A239EAS8"/>
<name>A0A239EAS8_9BACT</name>